<evidence type="ECO:0000256" key="6">
    <source>
        <dbReference type="SAM" id="MobiDB-lite"/>
    </source>
</evidence>
<comment type="subcellular location">
    <subcellularLocation>
        <location evidence="1">Cytoplasm</location>
    </subcellularLocation>
</comment>
<dbReference type="FunFam" id="2.60.40.10:FF:000032">
    <property type="entry name" value="palladin isoform X1"/>
    <property type="match status" value="1"/>
</dbReference>
<name>A0A667WNA7_9TELE</name>
<dbReference type="InterPro" id="IPR013098">
    <property type="entry name" value="Ig_I-set"/>
</dbReference>
<dbReference type="InterPro" id="IPR036179">
    <property type="entry name" value="Ig-like_dom_sf"/>
</dbReference>
<evidence type="ECO:0000256" key="4">
    <source>
        <dbReference type="ARBA" id="ARBA00023157"/>
    </source>
</evidence>
<dbReference type="InterPro" id="IPR050964">
    <property type="entry name" value="Striated_Muscle_Regulatory"/>
</dbReference>
<feature type="domain" description="Ig-like" evidence="7">
    <location>
        <begin position="391"/>
        <end position="479"/>
    </location>
</feature>
<evidence type="ECO:0000313" key="8">
    <source>
        <dbReference type="Ensembl" id="ENSMMDP00005002019.1"/>
    </source>
</evidence>
<dbReference type="InterPro" id="IPR003598">
    <property type="entry name" value="Ig_sub2"/>
</dbReference>
<dbReference type="InterPro" id="IPR013783">
    <property type="entry name" value="Ig-like_fold"/>
</dbReference>
<dbReference type="SMART" id="SM00409">
    <property type="entry name" value="IG"/>
    <property type="match status" value="4"/>
</dbReference>
<reference evidence="8" key="3">
    <citation type="submission" date="2025-09" db="UniProtKB">
        <authorList>
            <consortium name="Ensembl"/>
        </authorList>
    </citation>
    <scope>IDENTIFICATION</scope>
</reference>
<keyword evidence="3" id="KW-0677">Repeat</keyword>
<dbReference type="InterPro" id="IPR003599">
    <property type="entry name" value="Ig_sub"/>
</dbReference>
<dbReference type="InterPro" id="IPR040849">
    <property type="entry name" value="MyBP-C_THB"/>
</dbReference>
<dbReference type="GO" id="GO:0045214">
    <property type="term" value="P:sarcomere organization"/>
    <property type="evidence" value="ECO:0007669"/>
    <property type="project" value="TreeGrafter"/>
</dbReference>
<evidence type="ECO:0000256" key="1">
    <source>
        <dbReference type="ARBA" id="ARBA00004496"/>
    </source>
</evidence>
<dbReference type="GeneTree" id="ENSGT00940000160123"/>
<organism evidence="8 9">
    <name type="scientific">Myripristis murdjan</name>
    <name type="common">pinecone soldierfish</name>
    <dbReference type="NCBI Taxonomy" id="586833"/>
    <lineage>
        <taxon>Eukaryota</taxon>
        <taxon>Metazoa</taxon>
        <taxon>Chordata</taxon>
        <taxon>Craniata</taxon>
        <taxon>Vertebrata</taxon>
        <taxon>Euteleostomi</taxon>
        <taxon>Actinopterygii</taxon>
        <taxon>Neopterygii</taxon>
        <taxon>Teleostei</taxon>
        <taxon>Neoteleostei</taxon>
        <taxon>Acanthomorphata</taxon>
        <taxon>Holocentriformes</taxon>
        <taxon>Holocentridae</taxon>
        <taxon>Myripristis</taxon>
    </lineage>
</organism>
<dbReference type="Pfam" id="PF07679">
    <property type="entry name" value="I-set"/>
    <property type="match status" value="3"/>
</dbReference>
<feature type="region of interest" description="Disordered" evidence="6">
    <location>
        <begin position="359"/>
        <end position="380"/>
    </location>
</feature>
<dbReference type="Proteomes" id="UP000472263">
    <property type="component" value="Chromosome 5"/>
</dbReference>
<dbReference type="Ensembl" id="ENSMMDT00005002053.1">
    <property type="protein sequence ID" value="ENSMMDP00005002019.1"/>
    <property type="gene ID" value="ENSMMDG00005001074.1"/>
</dbReference>
<sequence length="484" mass="54476">MITQYVENIPAGKSTPDFSQKPISVTVQEGKKAVFKAVVTGEPAPTVTWGRNRSKLAELGNYQTRYDEKTHEHILEIPDVKSDHADTFKCFATNEYGKAICTALLNVSEVGFKKNGLIGMNLQLPKKKNGEIDPKLWELLLSAPRKDYEKICIDYGVYDFRWMLKRLKQLKKEREDEQAKVVERLDNVKQIEVKPNGKAEFELDMTLKDPNSTINLYKDGMMVLYGTDETSKHCLKQKGTKYVFTINDPQPEDAGFYQVDVEEVNVLATDFQVPEVEFIAQLKDVKAFEGEDAIFQCVLSTPLNRITWSTTDTSLENGDKYEITVSEDKLIHTLKVKDCAMADSRVYYAIAGIASSSATLTSSSSDSGKKKKKKKFSSRTKPKVLDFQSAPSFLVPLKRRMAPQGYECYMSCAIKGDPAPRVTWYRDNISLNTNTNYYITNVCGVCSLLILRVGPKDNGEYKIVIQNPLGTAESSMMLNVRGTV</sequence>
<dbReference type="Pfam" id="PF18362">
    <property type="entry name" value="THB"/>
    <property type="match status" value="1"/>
</dbReference>
<dbReference type="Gene3D" id="2.60.40.10">
    <property type="entry name" value="Immunoglobulins"/>
    <property type="match status" value="4"/>
</dbReference>
<evidence type="ECO:0000256" key="2">
    <source>
        <dbReference type="ARBA" id="ARBA00022490"/>
    </source>
</evidence>
<dbReference type="SMART" id="SM00408">
    <property type="entry name" value="IGc2"/>
    <property type="match status" value="2"/>
</dbReference>
<keyword evidence="5" id="KW-0393">Immunoglobulin domain</keyword>
<dbReference type="FunFam" id="2.60.40.10:FF:001097">
    <property type="entry name" value="Immunoglobulin-like and fibronectin type III domain-containing protein 1"/>
    <property type="match status" value="1"/>
</dbReference>
<feature type="domain" description="Ig-like" evidence="7">
    <location>
        <begin position="274"/>
        <end position="361"/>
    </location>
</feature>
<protein>
    <submittedName>
        <fullName evidence="8">Immunoglobulin like and fibronectin type III domain containing 1, tandem duplicate 2</fullName>
    </submittedName>
</protein>
<gene>
    <name evidence="8" type="primary">LOC115359626</name>
</gene>
<dbReference type="PANTHER" id="PTHR13817:SF181">
    <property type="entry name" value="IMMUNOGLOBULIN-LIKE AND FIBRONECTIN TYPE III DOMAIN-CONTAINING PROTEIN 1"/>
    <property type="match status" value="1"/>
</dbReference>
<keyword evidence="2" id="KW-0963">Cytoplasm</keyword>
<feature type="domain" description="Ig-like" evidence="7">
    <location>
        <begin position="16"/>
        <end position="108"/>
    </location>
</feature>
<feature type="compositionally biased region" description="Basic residues" evidence="6">
    <location>
        <begin position="369"/>
        <end position="380"/>
    </location>
</feature>
<evidence type="ECO:0000256" key="3">
    <source>
        <dbReference type="ARBA" id="ARBA00022737"/>
    </source>
</evidence>
<dbReference type="InterPro" id="IPR007110">
    <property type="entry name" value="Ig-like_dom"/>
</dbReference>
<keyword evidence="4" id="KW-1015">Disulfide bond</keyword>
<evidence type="ECO:0000256" key="5">
    <source>
        <dbReference type="ARBA" id="ARBA00023319"/>
    </source>
</evidence>
<dbReference type="SUPFAM" id="SSF48726">
    <property type="entry name" value="Immunoglobulin"/>
    <property type="match status" value="4"/>
</dbReference>
<keyword evidence="9" id="KW-1185">Reference proteome</keyword>
<dbReference type="FunFam" id="2.60.40.10:FF:000425">
    <property type="entry name" value="Myosin light chain kinase"/>
    <property type="match status" value="1"/>
</dbReference>
<evidence type="ECO:0000259" key="7">
    <source>
        <dbReference type="PROSITE" id="PS50835"/>
    </source>
</evidence>
<dbReference type="PROSITE" id="PS50835">
    <property type="entry name" value="IG_LIKE"/>
    <property type="match status" value="3"/>
</dbReference>
<dbReference type="PANTHER" id="PTHR13817">
    <property type="entry name" value="TITIN"/>
    <property type="match status" value="1"/>
</dbReference>
<dbReference type="GO" id="GO:0031430">
    <property type="term" value="C:M band"/>
    <property type="evidence" value="ECO:0007669"/>
    <property type="project" value="TreeGrafter"/>
</dbReference>
<reference evidence="8" key="1">
    <citation type="submission" date="2019-06" db="EMBL/GenBank/DDBJ databases">
        <authorList>
            <consortium name="Wellcome Sanger Institute Data Sharing"/>
        </authorList>
    </citation>
    <scope>NUCLEOTIDE SEQUENCE [LARGE SCALE GENOMIC DNA]</scope>
</reference>
<accession>A0A667WNA7</accession>
<proteinExistence type="predicted"/>
<evidence type="ECO:0000313" key="9">
    <source>
        <dbReference type="Proteomes" id="UP000472263"/>
    </source>
</evidence>
<dbReference type="AlphaFoldDB" id="A0A667WNA7"/>
<reference evidence="8" key="2">
    <citation type="submission" date="2025-08" db="UniProtKB">
        <authorList>
            <consortium name="Ensembl"/>
        </authorList>
    </citation>
    <scope>IDENTIFICATION</scope>
</reference>